<feature type="signal peptide" evidence="2">
    <location>
        <begin position="1"/>
        <end position="19"/>
    </location>
</feature>
<evidence type="ECO:0008006" key="5">
    <source>
        <dbReference type="Google" id="ProtNLM"/>
    </source>
</evidence>
<comment type="caution">
    <text evidence="3">The sequence shown here is derived from an EMBL/GenBank/DDBJ whole genome shotgun (WGS) entry which is preliminary data.</text>
</comment>
<keyword evidence="2" id="KW-0732">Signal</keyword>
<dbReference type="Proteomes" id="UP000016023">
    <property type="component" value="Unassembled WGS sequence"/>
</dbReference>
<feature type="chain" id="PRO_5003553590" description="Protein BatD" evidence="2">
    <location>
        <begin position="20"/>
        <end position="352"/>
    </location>
</feature>
<dbReference type="eggNOG" id="COG3088">
    <property type="taxonomic scope" value="Bacteria"/>
</dbReference>
<dbReference type="RefSeq" id="WP_006950959.1">
    <property type="nucleotide sequence ID" value="NZ_JH594521.1"/>
</dbReference>
<sequence>MKKILTTIFLIATAVTVLAQVNVEARLDSTEILIGSQAHLQISVTAPKGSTVNFPYYSANQQMAGGLEVVTADREKEEQGNNLEKTVNTYTITAWEARKYDVPAMKVRVNGKEYPTKSIPLTVQSTKVDTTARATPFPPSDVMDNSFSWAEIIPLILLLLLVLGLCIAAVYLRGILRRNKPITIFSKTEKKILPHEKAMQEIEKINRTTGNDQKAYYTSLTNILRQYLEDRFGIMAMEMTSSEIIDRLRAEDSREKLNELREVFQTADLVKFAKHSTLRNEEELYLTNVVQFIQETKLEAQPEAQQSAPQLTAEEQQSRRTRLLLKSGIALLVSSAIGILIYIGISVYDLIV</sequence>
<dbReference type="HOGENOM" id="CLU_060895_0_0_10"/>
<keyword evidence="1" id="KW-0472">Membrane</keyword>
<evidence type="ECO:0000256" key="1">
    <source>
        <dbReference type="SAM" id="Phobius"/>
    </source>
</evidence>
<dbReference type="PATRIC" id="fig|883158.3.peg.91"/>
<gene>
    <name evidence="3" type="ORF">HMPREF9140_00084</name>
</gene>
<accession>H1PZJ6</accession>
<proteinExistence type="predicted"/>
<feature type="transmembrane region" description="Helical" evidence="1">
    <location>
        <begin position="329"/>
        <end position="351"/>
    </location>
</feature>
<feature type="transmembrane region" description="Helical" evidence="1">
    <location>
        <begin position="152"/>
        <end position="172"/>
    </location>
</feature>
<evidence type="ECO:0000256" key="2">
    <source>
        <dbReference type="SAM" id="SignalP"/>
    </source>
</evidence>
<keyword evidence="1" id="KW-0812">Transmembrane</keyword>
<organism evidence="3 4">
    <name type="scientific">Prevotella micans F0438</name>
    <dbReference type="NCBI Taxonomy" id="883158"/>
    <lineage>
        <taxon>Bacteria</taxon>
        <taxon>Pseudomonadati</taxon>
        <taxon>Bacteroidota</taxon>
        <taxon>Bacteroidia</taxon>
        <taxon>Bacteroidales</taxon>
        <taxon>Prevotellaceae</taxon>
        <taxon>Prevotella</taxon>
    </lineage>
</organism>
<evidence type="ECO:0000313" key="3">
    <source>
        <dbReference type="EMBL" id="EHO75041.1"/>
    </source>
</evidence>
<protein>
    <recommendedName>
        <fullName evidence="5">Protein BatD</fullName>
    </recommendedName>
</protein>
<dbReference type="STRING" id="883158.HMPREF9140_00084"/>
<dbReference type="EMBL" id="AGWK01000001">
    <property type="protein sequence ID" value="EHO75041.1"/>
    <property type="molecule type" value="Genomic_DNA"/>
</dbReference>
<keyword evidence="1" id="KW-1133">Transmembrane helix</keyword>
<dbReference type="InterPro" id="IPR025738">
    <property type="entry name" value="BatD"/>
</dbReference>
<dbReference type="AlphaFoldDB" id="H1PZJ6"/>
<dbReference type="Pfam" id="PF13584">
    <property type="entry name" value="BatD"/>
    <property type="match status" value="1"/>
</dbReference>
<name>H1PZJ6_9BACT</name>
<reference evidence="3 4" key="1">
    <citation type="submission" date="2011-12" db="EMBL/GenBank/DDBJ databases">
        <title>The Genome Sequence of Prevotella micans F0438.</title>
        <authorList>
            <consortium name="The Broad Institute Genome Sequencing Platform"/>
            <person name="Earl A."/>
            <person name="Ward D."/>
            <person name="Feldgarden M."/>
            <person name="Gevers D."/>
            <person name="Izard J."/>
            <person name="Baranova O.V."/>
            <person name="Blanton J.M."/>
            <person name="Wade W.G."/>
            <person name="Dewhirst F.E."/>
            <person name="Young S.K."/>
            <person name="Zeng Q."/>
            <person name="Gargeya S."/>
            <person name="Fitzgerald M."/>
            <person name="Haas B."/>
            <person name="Abouelleil A."/>
            <person name="Alvarado L."/>
            <person name="Arachchi H.M."/>
            <person name="Berlin A."/>
            <person name="Chapman S.B."/>
            <person name="Gearin G."/>
            <person name="Goldberg J."/>
            <person name="Griggs A."/>
            <person name="Gujja S."/>
            <person name="Hansen M."/>
            <person name="Heiman D."/>
            <person name="Howarth C."/>
            <person name="Larimer J."/>
            <person name="Lui A."/>
            <person name="MacDonald P.J.P."/>
            <person name="McCowen C."/>
            <person name="Montmayeur A."/>
            <person name="Murphy C."/>
            <person name="Neiman D."/>
            <person name="Pearson M."/>
            <person name="Priest M."/>
            <person name="Roberts A."/>
            <person name="Saif S."/>
            <person name="Shea T."/>
            <person name="Sisk P."/>
            <person name="Stolte C."/>
            <person name="Sykes S."/>
            <person name="Wortman J."/>
            <person name="Nusbaum C."/>
            <person name="Birren B."/>
        </authorList>
    </citation>
    <scope>NUCLEOTIDE SEQUENCE [LARGE SCALE GENOMIC DNA]</scope>
    <source>
        <strain evidence="3 4">F0438</strain>
    </source>
</reference>
<keyword evidence="4" id="KW-1185">Reference proteome</keyword>
<evidence type="ECO:0000313" key="4">
    <source>
        <dbReference type="Proteomes" id="UP000016023"/>
    </source>
</evidence>